<evidence type="ECO:0000313" key="2">
    <source>
        <dbReference type="EMBL" id="MFC0545217.1"/>
    </source>
</evidence>
<dbReference type="RefSeq" id="WP_273944456.1">
    <property type="nucleotide sequence ID" value="NZ_CP097263.1"/>
</dbReference>
<gene>
    <name evidence="2" type="ORF">ACFFH7_27165</name>
</gene>
<keyword evidence="3" id="KW-1185">Reference proteome</keyword>
<organism evidence="2 3">
    <name type="scientific">Kutzneria chonburiensis</name>
    <dbReference type="NCBI Taxonomy" id="1483604"/>
    <lineage>
        <taxon>Bacteria</taxon>
        <taxon>Bacillati</taxon>
        <taxon>Actinomycetota</taxon>
        <taxon>Actinomycetes</taxon>
        <taxon>Pseudonocardiales</taxon>
        <taxon>Pseudonocardiaceae</taxon>
        <taxon>Kutzneria</taxon>
    </lineage>
</organism>
<proteinExistence type="predicted"/>
<feature type="domain" description="DUF397" evidence="1">
    <location>
        <begin position="5"/>
        <end position="54"/>
    </location>
</feature>
<dbReference type="EMBL" id="JBHLUD010000009">
    <property type="protein sequence ID" value="MFC0545217.1"/>
    <property type="molecule type" value="Genomic_DNA"/>
</dbReference>
<comment type="caution">
    <text evidence="2">The sequence shown here is derived from an EMBL/GenBank/DDBJ whole genome shotgun (WGS) entry which is preliminary data.</text>
</comment>
<sequence length="56" mass="6198">MGRIWRKSRASANNGSGCVEWAVDTVGVLVRDSKHRAGPRLSFPRTAWAAFLARLD</sequence>
<protein>
    <submittedName>
        <fullName evidence="2">DUF397 domain-containing protein</fullName>
    </submittedName>
</protein>
<accession>A0ABV6MYS6</accession>
<evidence type="ECO:0000313" key="3">
    <source>
        <dbReference type="Proteomes" id="UP001589810"/>
    </source>
</evidence>
<dbReference type="Proteomes" id="UP001589810">
    <property type="component" value="Unassembled WGS sequence"/>
</dbReference>
<name>A0ABV6MYS6_9PSEU</name>
<reference evidence="2 3" key="1">
    <citation type="submission" date="2024-09" db="EMBL/GenBank/DDBJ databases">
        <authorList>
            <person name="Sun Q."/>
            <person name="Mori K."/>
        </authorList>
    </citation>
    <scope>NUCLEOTIDE SEQUENCE [LARGE SCALE GENOMIC DNA]</scope>
    <source>
        <strain evidence="2 3">TBRC 1432</strain>
    </source>
</reference>
<evidence type="ECO:0000259" key="1">
    <source>
        <dbReference type="Pfam" id="PF04149"/>
    </source>
</evidence>
<dbReference type="Pfam" id="PF04149">
    <property type="entry name" value="DUF397"/>
    <property type="match status" value="1"/>
</dbReference>
<dbReference type="InterPro" id="IPR007278">
    <property type="entry name" value="DUF397"/>
</dbReference>